<name>A0A232FKF6_9HYME</name>
<gene>
    <name evidence="1" type="ORF">TSAR_005759</name>
</gene>
<dbReference type="GO" id="GO:0042645">
    <property type="term" value="C:mitochondrial nucleoid"/>
    <property type="evidence" value="ECO:0007669"/>
    <property type="project" value="TreeGrafter"/>
</dbReference>
<reference evidence="1 2" key="1">
    <citation type="journal article" date="2017" name="Curr. Biol.">
        <title>The Evolution of Venom by Co-option of Single-Copy Genes.</title>
        <authorList>
            <person name="Martinson E.O."/>
            <person name="Mrinalini"/>
            <person name="Kelkar Y.D."/>
            <person name="Chang C.H."/>
            <person name="Werren J.H."/>
        </authorList>
    </citation>
    <scope>NUCLEOTIDE SEQUENCE [LARGE SCALE GENOMIC DNA]</scope>
    <source>
        <strain evidence="1 2">Alberta</strain>
        <tissue evidence="1">Whole body</tissue>
    </source>
</reference>
<sequence>MLCQNCVKAAIYLKNFKIIESSIIPKFARLCSTINNESLTEWNNVKSKYSDKQLTLVLKTLNKCNLKEMKKFAIAENHIKIFESFKKAKKTSKSLDDLIVLNTLNVSELDSICSAICCSPKNTKTKASIVTPPIKVKDLENINTVVGLRIGSSYVSWSQLESTGSHCNILKWDCQSVSDLPLNASHAEIIKMGVNIAREIPIADAYVMEKDGSRPLSKINTSIYRVLLRHQQLISIVLTALSTKYQAEHSPESPNSNFFEKFYMMKAFAPAQLFNLFFGSEIVSSNDVVQSLFQQEDVGLQNVLSLSSEGEVAQFYESLDLCRKEEINKSLLLTLTFFESAVLESRNRPYNANNKS</sequence>
<proteinExistence type="predicted"/>
<keyword evidence="2" id="KW-1185">Reference proteome</keyword>
<organism evidence="1 2">
    <name type="scientific">Trichomalopsis sarcophagae</name>
    <dbReference type="NCBI Taxonomy" id="543379"/>
    <lineage>
        <taxon>Eukaryota</taxon>
        <taxon>Metazoa</taxon>
        <taxon>Ecdysozoa</taxon>
        <taxon>Arthropoda</taxon>
        <taxon>Hexapoda</taxon>
        <taxon>Insecta</taxon>
        <taxon>Pterygota</taxon>
        <taxon>Neoptera</taxon>
        <taxon>Endopterygota</taxon>
        <taxon>Hymenoptera</taxon>
        <taxon>Apocrita</taxon>
        <taxon>Proctotrupomorpha</taxon>
        <taxon>Chalcidoidea</taxon>
        <taxon>Pteromalidae</taxon>
        <taxon>Pteromalinae</taxon>
        <taxon>Trichomalopsis</taxon>
    </lineage>
</organism>
<evidence type="ECO:0008006" key="3">
    <source>
        <dbReference type="Google" id="ProtNLM"/>
    </source>
</evidence>
<comment type="caution">
    <text evidence="1">The sequence shown here is derived from an EMBL/GenBank/DDBJ whole genome shotgun (WGS) entry which is preliminary data.</text>
</comment>
<dbReference type="AlphaFoldDB" id="A0A232FKF6"/>
<protein>
    <recommendedName>
        <fullName evidence="3">Transcription elongation factor, mitochondrial</fullName>
    </recommendedName>
</protein>
<dbReference type="STRING" id="543379.A0A232FKF6"/>
<dbReference type="GO" id="GO:0030337">
    <property type="term" value="F:DNA polymerase processivity factor activity"/>
    <property type="evidence" value="ECO:0007669"/>
    <property type="project" value="TreeGrafter"/>
</dbReference>
<dbReference type="GO" id="GO:0006392">
    <property type="term" value="P:transcription elongation by mitochondrial RNA polymerase"/>
    <property type="evidence" value="ECO:0007669"/>
    <property type="project" value="InterPro"/>
</dbReference>
<dbReference type="PANTHER" id="PTHR21053:SF2">
    <property type="entry name" value="TRANSCRIPTION ELONGATION FACTOR, MITOCHONDRIAL"/>
    <property type="match status" value="1"/>
</dbReference>
<evidence type="ECO:0000313" key="1">
    <source>
        <dbReference type="EMBL" id="OXU31142.1"/>
    </source>
</evidence>
<evidence type="ECO:0000313" key="2">
    <source>
        <dbReference type="Proteomes" id="UP000215335"/>
    </source>
</evidence>
<dbReference type="InterPro" id="IPR039150">
    <property type="entry name" value="TEFM"/>
</dbReference>
<dbReference type="OrthoDB" id="5949570at2759"/>
<dbReference type="EMBL" id="NNAY01000084">
    <property type="protein sequence ID" value="OXU31142.1"/>
    <property type="molecule type" value="Genomic_DNA"/>
</dbReference>
<accession>A0A232FKF6</accession>
<dbReference type="PANTHER" id="PTHR21053">
    <property type="entry name" value="TRANSCRIPTION ELONGATION FACTOR, MITOCHONDRIAL"/>
    <property type="match status" value="1"/>
</dbReference>
<dbReference type="Proteomes" id="UP000215335">
    <property type="component" value="Unassembled WGS sequence"/>
</dbReference>